<dbReference type="PANTHER" id="PTHR30246:SF1">
    <property type="entry name" value="2-DEHYDRO-3-DEOXY-6-PHOSPHOGALACTONATE ALDOLASE-RELATED"/>
    <property type="match status" value="1"/>
</dbReference>
<dbReference type="InterPro" id="IPR013785">
    <property type="entry name" value="Aldolase_TIM"/>
</dbReference>
<evidence type="ECO:0000256" key="4">
    <source>
        <dbReference type="ARBA" id="ARBA00023239"/>
    </source>
</evidence>
<dbReference type="InterPro" id="IPR000887">
    <property type="entry name" value="Aldlse_KDPG_KHG"/>
</dbReference>
<reference evidence="6" key="1">
    <citation type="submission" date="2024-05" db="EMBL/GenBank/DDBJ databases">
        <title>Herbiconiux sp. A18JL235.</title>
        <authorList>
            <person name="Zhang G."/>
        </authorList>
    </citation>
    <scope>NUCLEOTIDE SEQUENCE</scope>
    <source>
        <strain evidence="6">A18JL235</strain>
    </source>
</reference>
<dbReference type="Gene3D" id="3.20.20.70">
    <property type="entry name" value="Aldolase class I"/>
    <property type="match status" value="1"/>
</dbReference>
<evidence type="ECO:0000256" key="3">
    <source>
        <dbReference type="ARBA" id="ARBA00011233"/>
    </source>
</evidence>
<dbReference type="InterPro" id="IPR031338">
    <property type="entry name" value="KDPG/KHG_AS_2"/>
</dbReference>
<evidence type="ECO:0000313" key="6">
    <source>
        <dbReference type="EMBL" id="XDI05233.1"/>
    </source>
</evidence>
<dbReference type="PROSITE" id="PS00160">
    <property type="entry name" value="ALDOLASE_KDPG_KHG_2"/>
    <property type="match status" value="1"/>
</dbReference>
<keyword evidence="4" id="KW-0456">Lyase</keyword>
<organism evidence="6">
    <name type="scientific">Herbiconiux sp. A18JL235</name>
    <dbReference type="NCBI Taxonomy" id="3152363"/>
    <lineage>
        <taxon>Bacteria</taxon>
        <taxon>Bacillati</taxon>
        <taxon>Actinomycetota</taxon>
        <taxon>Actinomycetes</taxon>
        <taxon>Micrococcales</taxon>
        <taxon>Microbacteriaceae</taxon>
        <taxon>Herbiconiux</taxon>
    </lineage>
</organism>
<proteinExistence type="inferred from homology"/>
<dbReference type="SUPFAM" id="SSF51569">
    <property type="entry name" value="Aldolase"/>
    <property type="match status" value="1"/>
</dbReference>
<dbReference type="RefSeq" id="WP_368497617.1">
    <property type="nucleotide sequence ID" value="NZ_CP162511.1"/>
</dbReference>
<gene>
    <name evidence="6" type="ORF">ABFY20_18230</name>
</gene>
<dbReference type="GO" id="GO:0016829">
    <property type="term" value="F:lyase activity"/>
    <property type="evidence" value="ECO:0007669"/>
    <property type="project" value="UniProtKB-KW"/>
</dbReference>
<dbReference type="Pfam" id="PF01081">
    <property type="entry name" value="Aldolase"/>
    <property type="match status" value="1"/>
</dbReference>
<evidence type="ECO:0000256" key="5">
    <source>
        <dbReference type="ARBA" id="ARBA00023277"/>
    </source>
</evidence>
<dbReference type="CDD" id="cd00452">
    <property type="entry name" value="KDPG_aldolase"/>
    <property type="match status" value="1"/>
</dbReference>
<protein>
    <submittedName>
        <fullName evidence="6">Bifunctional 4-hydroxy-2-oxoglutarate aldolase/2-dehydro-3-deoxy-phosphogluconate aldolase</fullName>
    </submittedName>
</protein>
<name>A0AB39BGD6_9MICO</name>
<keyword evidence="5" id="KW-0119">Carbohydrate metabolism</keyword>
<evidence type="ECO:0000256" key="1">
    <source>
        <dbReference type="ARBA" id="ARBA00004761"/>
    </source>
</evidence>
<comment type="subunit">
    <text evidence="3">Homotrimer.</text>
</comment>
<dbReference type="NCBIfam" id="TIGR01182">
    <property type="entry name" value="eda"/>
    <property type="match status" value="1"/>
</dbReference>
<dbReference type="AlphaFoldDB" id="A0AB39BGD6"/>
<comment type="similarity">
    <text evidence="2">Belongs to the KHG/KDPG aldolase family.</text>
</comment>
<sequence>MTATPLIDRSRTVDALRATRLVAVVRASDAASAVRGVDALVAGGVRGIEITFTTPGATEAIAEIARRHGDDVVLGAGTVTRPEQAGEAVEAGATFLVSPGTHPSLTPALRDTGAALLLGALSPSDVLAALAEGADVVKLFPASLGGPAYLRSLRGPFPEVDFCPTGGVTPETIPAWLDAGAVALGAGSELCSRASLDAGDWAGITETARRFVAALPR</sequence>
<dbReference type="EMBL" id="CP162511">
    <property type="protein sequence ID" value="XDI05233.1"/>
    <property type="molecule type" value="Genomic_DNA"/>
</dbReference>
<dbReference type="PANTHER" id="PTHR30246">
    <property type="entry name" value="2-KETO-3-DEOXY-6-PHOSPHOGLUCONATE ALDOLASE"/>
    <property type="match status" value="1"/>
</dbReference>
<comment type="pathway">
    <text evidence="1">Carbohydrate acid metabolism.</text>
</comment>
<accession>A0AB39BGD6</accession>
<evidence type="ECO:0000256" key="2">
    <source>
        <dbReference type="ARBA" id="ARBA00006906"/>
    </source>
</evidence>